<reference evidence="1 2" key="1">
    <citation type="submission" date="2018-09" db="EMBL/GenBank/DDBJ databases">
        <authorList>
            <person name="Day A."/>
            <person name="Monson R.E."/>
            <person name="Salmond G.P.C."/>
        </authorList>
    </citation>
    <scope>NUCLEOTIDE SEQUENCE [LARGE SCALE GENOMIC DNA]</scope>
</reference>
<protein>
    <submittedName>
        <fullName evidence="1">Putative structural protein</fullName>
    </submittedName>
</protein>
<dbReference type="EMBL" id="MH929319">
    <property type="protein sequence ID" value="AYP28303.1"/>
    <property type="molecule type" value="Genomic_DNA"/>
</dbReference>
<organism evidence="1 2">
    <name type="scientific">Serratia phage vB_SmaA_3M</name>
    <dbReference type="NCBI Taxonomy" id="2419930"/>
    <lineage>
        <taxon>Viruses</taxon>
        <taxon>Duplodnaviria</taxon>
        <taxon>Heunggongvirae</taxon>
        <taxon>Uroviricota</taxon>
        <taxon>Caudoviricetes</taxon>
        <taxon>Pantevenvirales</taxon>
        <taxon>Ackermannviridae</taxon>
        <taxon>Miltonvirus</taxon>
        <taxon>Miltonvirus 3M</taxon>
    </lineage>
</organism>
<proteinExistence type="predicted"/>
<gene>
    <name evidence="1" type="ORF">3M_047</name>
</gene>
<name>A0A3G2YS20_9CAUD</name>
<keyword evidence="2" id="KW-1185">Reference proteome</keyword>
<dbReference type="Proteomes" id="UP000269553">
    <property type="component" value="Segment"/>
</dbReference>
<evidence type="ECO:0000313" key="2">
    <source>
        <dbReference type="Proteomes" id="UP000269553"/>
    </source>
</evidence>
<sequence length="75" mass="8086">MRGIKVLGHASMLRSSACPGLIVSTNHDAANAAFKARAHGELREQMLELQGRQIKELQDTLQMLLKAQSGGKTDG</sequence>
<accession>A0A3G2YS20</accession>
<evidence type="ECO:0000313" key="1">
    <source>
        <dbReference type="EMBL" id="AYP28303.1"/>
    </source>
</evidence>